<protein>
    <submittedName>
        <fullName evidence="4">Adenosylcobalamin/alpha-ribazole phosphatase</fullName>
        <ecNumber evidence="4">3.1.3.73</ecNumber>
    </submittedName>
</protein>
<keyword evidence="2" id="KW-0067">ATP-binding</keyword>
<dbReference type="InterPro" id="IPR013079">
    <property type="entry name" value="6Phosfructo_kin"/>
</dbReference>
<sequence>MGSSANKLVVAMVGLPASGKSTVAAKLRQCLEAEGVTVGLFNNGDVRRSMCQGQDTSCASFYAPDNAEGAALRENFARVNMERAAAFLESGGEVAVLDATNVSEKRRRTILEKLGRWPVFFLECVNRDPELQAASIARKAQLPEFAHMDTKEAQDCFRERIRYYERIRAPLDGGVENFVVLNTLDNSIERERVQAVLPHYRLVRDLLVSDWVRNLYLARHGETFHNLENRIGGDSDLTAKGLVQAQSLAWHFRETPLPYVFTSTRKRTLQMAELLCRGREDCLVIPLPELDEIDAGVCENMTYAEIARDMPEVHEERTRDKYGYVYPRGEGYATLRERVERGVRKALYLSGNAENIMIVGHQAVNRTILSHFLYRRTEDVPHIYIPQDRYFHIVSTPSRKVFELVKFG</sequence>
<dbReference type="SUPFAM" id="SSF53254">
    <property type="entry name" value="Phosphoglycerate mutase-like"/>
    <property type="match status" value="1"/>
</dbReference>
<reference evidence="4 5" key="1">
    <citation type="submission" date="2020-04" db="EMBL/GenBank/DDBJ databases">
        <authorList>
            <consortium name="Desulfovibrio sp. FSS-1 genome sequencing consortium"/>
            <person name="Shimoshige H."/>
            <person name="Kobayashi H."/>
            <person name="Maekawa T."/>
        </authorList>
    </citation>
    <scope>NUCLEOTIDE SEQUENCE [LARGE SCALE GENOMIC DNA]</scope>
    <source>
        <strain evidence="4 5">SIID29052-01</strain>
    </source>
</reference>
<evidence type="ECO:0000313" key="5">
    <source>
        <dbReference type="Proteomes" id="UP000494245"/>
    </source>
</evidence>
<proteinExistence type="predicted"/>
<feature type="domain" description="6-phosphofructo-2-kinase" evidence="3">
    <location>
        <begin position="4"/>
        <end position="173"/>
    </location>
</feature>
<dbReference type="Gene3D" id="3.40.50.1240">
    <property type="entry name" value="Phosphoglycerate mutase-like"/>
    <property type="match status" value="1"/>
</dbReference>
<dbReference type="PANTHER" id="PTHR10606">
    <property type="entry name" value="6-PHOSPHOFRUCTO-2-KINASE/FRUCTOSE-2,6-BISPHOSPHATASE"/>
    <property type="match status" value="1"/>
</dbReference>
<dbReference type="Pfam" id="PF00300">
    <property type="entry name" value="His_Phos_1"/>
    <property type="match status" value="1"/>
</dbReference>
<name>A0A6V8LRH0_9BACT</name>
<dbReference type="Gene3D" id="3.40.50.300">
    <property type="entry name" value="P-loop containing nucleotide triphosphate hydrolases"/>
    <property type="match status" value="1"/>
</dbReference>
<dbReference type="GO" id="GO:0005829">
    <property type="term" value="C:cytosol"/>
    <property type="evidence" value="ECO:0007669"/>
    <property type="project" value="TreeGrafter"/>
</dbReference>
<keyword evidence="4" id="KW-0378">Hydrolase</keyword>
<dbReference type="PRINTS" id="PR00991">
    <property type="entry name" value="6PFRUCTKNASE"/>
</dbReference>
<gene>
    <name evidence="4" type="primary">cobC</name>
    <name evidence="4" type="ORF">NNJEOMEG_00982</name>
</gene>
<dbReference type="GO" id="GO:0005524">
    <property type="term" value="F:ATP binding"/>
    <property type="evidence" value="ECO:0007669"/>
    <property type="project" value="UniProtKB-KW"/>
</dbReference>
<organism evidence="4 5">
    <name type="scientific">Fundidesulfovibrio magnetotacticus</name>
    <dbReference type="NCBI Taxonomy" id="2730080"/>
    <lineage>
        <taxon>Bacteria</taxon>
        <taxon>Pseudomonadati</taxon>
        <taxon>Thermodesulfobacteriota</taxon>
        <taxon>Desulfovibrionia</taxon>
        <taxon>Desulfovibrionales</taxon>
        <taxon>Desulfovibrionaceae</taxon>
        <taxon>Fundidesulfovibrio</taxon>
    </lineage>
</organism>
<accession>A0A6V8LRH0</accession>
<dbReference type="RefSeq" id="WP_173081899.1">
    <property type="nucleotide sequence ID" value="NZ_BLTE01000003.1"/>
</dbReference>
<dbReference type="Proteomes" id="UP000494245">
    <property type="component" value="Unassembled WGS sequence"/>
</dbReference>
<dbReference type="PROSITE" id="PS00175">
    <property type="entry name" value="PG_MUTASE"/>
    <property type="match status" value="1"/>
</dbReference>
<dbReference type="GO" id="GO:0043755">
    <property type="term" value="F:alpha-ribazole phosphatase activity"/>
    <property type="evidence" value="ECO:0007669"/>
    <property type="project" value="UniProtKB-EC"/>
</dbReference>
<dbReference type="EC" id="3.1.3.73" evidence="4"/>
<dbReference type="CDD" id="cd07067">
    <property type="entry name" value="HP_PGM_like"/>
    <property type="match status" value="1"/>
</dbReference>
<evidence type="ECO:0000256" key="1">
    <source>
        <dbReference type="ARBA" id="ARBA00022741"/>
    </source>
</evidence>
<dbReference type="GO" id="GO:0004331">
    <property type="term" value="F:fructose-2,6-bisphosphate 2-phosphatase activity"/>
    <property type="evidence" value="ECO:0007669"/>
    <property type="project" value="TreeGrafter"/>
</dbReference>
<dbReference type="InterPro" id="IPR029033">
    <property type="entry name" value="His_PPase_superfam"/>
</dbReference>
<dbReference type="EMBL" id="BLTE01000003">
    <property type="protein sequence ID" value="GFK93151.1"/>
    <property type="molecule type" value="Genomic_DNA"/>
</dbReference>
<comment type="caution">
    <text evidence="4">The sequence shown here is derived from an EMBL/GenBank/DDBJ whole genome shotgun (WGS) entry which is preliminary data.</text>
</comment>
<dbReference type="InterPro" id="IPR013078">
    <property type="entry name" value="His_Pase_superF_clade-1"/>
</dbReference>
<evidence type="ECO:0000259" key="3">
    <source>
        <dbReference type="Pfam" id="PF01591"/>
    </source>
</evidence>
<dbReference type="GO" id="GO:0003873">
    <property type="term" value="F:6-phosphofructo-2-kinase activity"/>
    <property type="evidence" value="ECO:0007669"/>
    <property type="project" value="InterPro"/>
</dbReference>
<evidence type="ECO:0000313" key="4">
    <source>
        <dbReference type="EMBL" id="GFK93151.1"/>
    </source>
</evidence>
<dbReference type="SMART" id="SM00855">
    <property type="entry name" value="PGAM"/>
    <property type="match status" value="1"/>
</dbReference>
<dbReference type="AlphaFoldDB" id="A0A6V8LRH0"/>
<dbReference type="InterPro" id="IPR003094">
    <property type="entry name" value="6Pfruct_kin"/>
</dbReference>
<dbReference type="PANTHER" id="PTHR10606:SF44">
    <property type="entry name" value="6-PHOSPHOFRUCTO 2-KINASE_FRUCTOSE 2,6-BISPHOSPHATASE LONG FORM"/>
    <property type="match status" value="1"/>
</dbReference>
<dbReference type="InterPro" id="IPR001345">
    <property type="entry name" value="PG/BPGM_mutase_AS"/>
</dbReference>
<dbReference type="InterPro" id="IPR027417">
    <property type="entry name" value="P-loop_NTPase"/>
</dbReference>
<keyword evidence="5" id="KW-1185">Reference proteome</keyword>
<dbReference type="Pfam" id="PF01591">
    <property type="entry name" value="6PF2K"/>
    <property type="match status" value="1"/>
</dbReference>
<keyword evidence="1" id="KW-0547">Nucleotide-binding</keyword>
<dbReference type="GO" id="GO:0006003">
    <property type="term" value="P:fructose 2,6-bisphosphate metabolic process"/>
    <property type="evidence" value="ECO:0007669"/>
    <property type="project" value="InterPro"/>
</dbReference>
<dbReference type="GO" id="GO:0006000">
    <property type="term" value="P:fructose metabolic process"/>
    <property type="evidence" value="ECO:0007669"/>
    <property type="project" value="InterPro"/>
</dbReference>
<reference evidence="4 5" key="2">
    <citation type="submission" date="2020-05" db="EMBL/GenBank/DDBJ databases">
        <title>Draft genome sequence of Desulfovibrio sp. strainFSS-1.</title>
        <authorList>
            <person name="Shimoshige H."/>
            <person name="Kobayashi H."/>
            <person name="Maekawa T."/>
        </authorList>
    </citation>
    <scope>NUCLEOTIDE SEQUENCE [LARGE SCALE GENOMIC DNA]</scope>
    <source>
        <strain evidence="4 5">SIID29052-01</strain>
    </source>
</reference>
<dbReference type="PIRSF" id="PIRSF000709">
    <property type="entry name" value="6PFK_2-Ptase"/>
    <property type="match status" value="1"/>
</dbReference>
<evidence type="ECO:0000256" key="2">
    <source>
        <dbReference type="ARBA" id="ARBA00022840"/>
    </source>
</evidence>
<dbReference type="SUPFAM" id="SSF52540">
    <property type="entry name" value="P-loop containing nucleoside triphosphate hydrolases"/>
    <property type="match status" value="1"/>
</dbReference>